<protein>
    <recommendedName>
        <fullName evidence="1">YodL-like domain-containing protein</fullName>
    </recommendedName>
</protein>
<evidence type="ECO:0000313" key="3">
    <source>
        <dbReference type="Proteomes" id="UP000586254"/>
    </source>
</evidence>
<dbReference type="Proteomes" id="UP000586254">
    <property type="component" value="Unassembled WGS sequence"/>
</dbReference>
<dbReference type="AlphaFoldDB" id="A0A853JTV0"/>
<reference evidence="2 3" key="1">
    <citation type="submission" date="2020-07" db="EMBL/GenBank/DDBJ databases">
        <title>Organ Donor 1.</title>
        <authorList>
            <person name="Marsh A.J."/>
            <person name="Azcarate-Peril M.A."/>
        </authorList>
    </citation>
    <scope>NUCLEOTIDE SEQUENCE [LARGE SCALE GENOMIC DNA]</scope>
    <source>
        <strain evidence="2 3">AMC0717</strain>
    </source>
</reference>
<feature type="domain" description="YodL-like" evidence="1">
    <location>
        <begin position="89"/>
        <end position="184"/>
    </location>
</feature>
<evidence type="ECO:0000313" key="2">
    <source>
        <dbReference type="EMBL" id="NZA39759.1"/>
    </source>
</evidence>
<dbReference type="RefSeq" id="WP_180494017.1">
    <property type="nucleotide sequence ID" value="NZ_JACCKS010000025.1"/>
</dbReference>
<proteinExistence type="predicted"/>
<comment type="caution">
    <text evidence="2">The sequence shown here is derived from an EMBL/GenBank/DDBJ whole genome shotgun (WGS) entry which is preliminary data.</text>
</comment>
<accession>A0A853JTV0</accession>
<evidence type="ECO:0000259" key="1">
    <source>
        <dbReference type="Pfam" id="PF14191"/>
    </source>
</evidence>
<name>A0A853JTV0_9FIRM</name>
<dbReference type="Pfam" id="PF14191">
    <property type="entry name" value="YodL"/>
    <property type="match status" value="1"/>
</dbReference>
<gene>
    <name evidence="2" type="ORF">H0N91_16885</name>
</gene>
<sequence length="197" mass="23206">MKQPKPIPQIIPFVDIHALDLFEIPDGERIVIVPMTGCPVTYPCYFVDRRHFKLQETVWHPIEFAKKMARLGNRYRPETPGPSDVLDYYEVYQIPDRQNTDYGFGPLNQFLTQFKREDYVLCYQGMLAPVTELLDLYKFHNRNDRPFQDKMHPLCMGDILVTHREEKVQAFYVDAEGFPEVPEFLNTADTTDKEKVR</sequence>
<dbReference type="InterPro" id="IPR025923">
    <property type="entry name" value="YodL-like_dom"/>
</dbReference>
<dbReference type="EMBL" id="JACCKS010000025">
    <property type="protein sequence ID" value="NZA39759.1"/>
    <property type="molecule type" value="Genomic_DNA"/>
</dbReference>
<organism evidence="2 3">
    <name type="scientific">Eubacterium callanderi</name>
    <dbReference type="NCBI Taxonomy" id="53442"/>
    <lineage>
        <taxon>Bacteria</taxon>
        <taxon>Bacillati</taxon>
        <taxon>Bacillota</taxon>
        <taxon>Clostridia</taxon>
        <taxon>Eubacteriales</taxon>
        <taxon>Eubacteriaceae</taxon>
        <taxon>Eubacterium</taxon>
    </lineage>
</organism>